<evidence type="ECO:0000256" key="7">
    <source>
        <dbReference type="ARBA" id="ARBA00023136"/>
    </source>
</evidence>
<sequence length="245" mass="26318">MGRIGKEVSGQVLCMLGVIGLCVTCGIPIWRTTTYIGANIVTGQIIWDGLWMNCVMQSTGQMQCKIQSSIMSLTQDLQAAQALIVIAIVVGFAGVLMTLIGGQCTTCLKNESSMAKLVILGGVLCIVAAVLCLIPCCWSAAYTITDYDNALVPTTRKREIGPCIYIGWGTSFLLLLGGIILCTACPPNDLNNPNTYPYKGPYMATPGYYMPPKPHPHSVTYSGTYVPGKAYAAPRVYSPVPRQYS</sequence>
<evidence type="ECO:0000256" key="3">
    <source>
        <dbReference type="ARBA" id="ARBA00022475"/>
    </source>
</evidence>
<feature type="transmembrane region" description="Helical" evidence="8">
    <location>
        <begin position="12"/>
        <end position="30"/>
    </location>
</feature>
<keyword evidence="7 8" id="KW-0472">Membrane</keyword>
<organism evidence="9">
    <name type="scientific">Clarias batrachus</name>
    <name type="common">Walking catfish</name>
    <name type="synonym">Silurus batrachus</name>
    <dbReference type="NCBI Taxonomy" id="59899"/>
    <lineage>
        <taxon>Eukaryota</taxon>
        <taxon>Metazoa</taxon>
        <taxon>Chordata</taxon>
        <taxon>Craniata</taxon>
        <taxon>Vertebrata</taxon>
        <taxon>Euteleostomi</taxon>
        <taxon>Actinopterygii</taxon>
        <taxon>Neopterygii</taxon>
        <taxon>Teleostei</taxon>
        <taxon>Ostariophysi</taxon>
        <taxon>Siluriformes</taxon>
        <taxon>Clariidae</taxon>
        <taxon>Clarias</taxon>
    </lineage>
</organism>
<accession>S5TYM0</accession>
<dbReference type="GO" id="GO:0005198">
    <property type="term" value="F:structural molecule activity"/>
    <property type="evidence" value="ECO:0007669"/>
    <property type="project" value="InterPro"/>
</dbReference>
<dbReference type="PRINTS" id="PR01077">
    <property type="entry name" value="CLAUDIN"/>
</dbReference>
<dbReference type="Pfam" id="PF00822">
    <property type="entry name" value="PMP22_Claudin"/>
    <property type="match status" value="1"/>
</dbReference>
<dbReference type="AlphaFoldDB" id="S5TYM0"/>
<feature type="transmembrane region" description="Helical" evidence="8">
    <location>
        <begin position="163"/>
        <end position="181"/>
    </location>
</feature>
<keyword evidence="6 8" id="KW-1133">Transmembrane helix</keyword>
<dbReference type="PROSITE" id="PS01346">
    <property type="entry name" value="CLAUDIN"/>
    <property type="match status" value="1"/>
</dbReference>
<dbReference type="Gene3D" id="1.20.140.150">
    <property type="match status" value="1"/>
</dbReference>
<dbReference type="GO" id="GO:0005923">
    <property type="term" value="C:bicellular tight junction"/>
    <property type="evidence" value="ECO:0007669"/>
    <property type="project" value="UniProtKB-SubCell"/>
</dbReference>
<dbReference type="EMBL" id="KC958583">
    <property type="protein sequence ID" value="AGS58205.1"/>
    <property type="molecule type" value="mRNA"/>
</dbReference>
<comment type="function">
    <text evidence="8">Claudins function as major constituents of the tight junction complexes that regulate the permeability of epithelia.</text>
</comment>
<keyword evidence="3 8" id="KW-1003">Cell membrane</keyword>
<evidence type="ECO:0000256" key="1">
    <source>
        <dbReference type="ARBA" id="ARBA00008295"/>
    </source>
</evidence>
<dbReference type="GO" id="GO:0005886">
    <property type="term" value="C:plasma membrane"/>
    <property type="evidence" value="ECO:0007669"/>
    <property type="project" value="UniProtKB-SubCell"/>
</dbReference>
<name>S5TYM0_CLABA</name>
<feature type="transmembrane region" description="Helical" evidence="8">
    <location>
        <begin position="77"/>
        <end position="97"/>
    </location>
</feature>
<proteinExistence type="evidence at transcript level"/>
<dbReference type="PANTHER" id="PTHR12002">
    <property type="entry name" value="CLAUDIN"/>
    <property type="match status" value="1"/>
</dbReference>
<evidence type="ECO:0000256" key="2">
    <source>
        <dbReference type="ARBA" id="ARBA00022427"/>
    </source>
</evidence>
<evidence type="ECO:0000256" key="6">
    <source>
        <dbReference type="ARBA" id="ARBA00022989"/>
    </source>
</evidence>
<dbReference type="InterPro" id="IPR004031">
    <property type="entry name" value="PMP22/EMP/MP20/Claudin"/>
</dbReference>
<dbReference type="FunFam" id="1.20.140.150:FF:000001">
    <property type="entry name" value="Claudin"/>
    <property type="match status" value="1"/>
</dbReference>
<reference evidence="9" key="1">
    <citation type="submission" date="2013-04" db="EMBL/GenBank/DDBJ databases">
        <title>The nature of impact of abiotic stresses on three diverse freshwater species of fishes.</title>
        <authorList>
            <person name="Samanta M."/>
            <person name="Basu M."/>
            <person name="Swain B."/>
            <person name="Bej A."/>
            <person name="Chakrabarti R."/>
        </authorList>
    </citation>
    <scope>NUCLEOTIDE SEQUENCE</scope>
</reference>
<feature type="transmembrane region" description="Helical" evidence="8">
    <location>
        <begin position="117"/>
        <end position="142"/>
    </location>
</feature>
<keyword evidence="2 8" id="KW-0796">Tight junction</keyword>
<evidence type="ECO:0000256" key="4">
    <source>
        <dbReference type="ARBA" id="ARBA00022692"/>
    </source>
</evidence>
<comment type="subcellular location">
    <subcellularLocation>
        <location evidence="8">Cell junction</location>
        <location evidence="8">Tight junction</location>
    </subcellularLocation>
    <subcellularLocation>
        <location evidence="8">Cell membrane</location>
        <topology evidence="8">Multi-pass membrane protein</topology>
    </subcellularLocation>
</comment>
<protein>
    <recommendedName>
        <fullName evidence="8">Claudin</fullName>
    </recommendedName>
</protein>
<evidence type="ECO:0000313" key="9">
    <source>
        <dbReference type="EMBL" id="AGS58205.1"/>
    </source>
</evidence>
<keyword evidence="4 8" id="KW-0812">Transmembrane</keyword>
<evidence type="ECO:0000256" key="8">
    <source>
        <dbReference type="RuleBase" id="RU060637"/>
    </source>
</evidence>
<dbReference type="InterPro" id="IPR006187">
    <property type="entry name" value="Claudin"/>
</dbReference>
<dbReference type="InterPro" id="IPR017974">
    <property type="entry name" value="Claudin_CS"/>
</dbReference>
<keyword evidence="5 8" id="KW-0965">Cell junction</keyword>
<evidence type="ECO:0000256" key="5">
    <source>
        <dbReference type="ARBA" id="ARBA00022949"/>
    </source>
</evidence>
<comment type="similarity">
    <text evidence="1 8">Belongs to the claudin family.</text>
</comment>